<sequence>MSVRKLASIVVSAGVLVSLSACASSPSTFADCGPSGNAALVTAEGSFGKDPAAEFPTPLVSTKAETAQIREGDGKDVPPGGIAYGTVSVYDGETGEALGGDSPLVAVPLLASSTDFVLPFADALACAEVGSRVVMTGTNQQLFGEEGIGGSIAPDATLVVVTDVTDAFLGRANGADQIAQDGMPAIVLAPNGQPGFTFPDTPLTDFRADFLKRGSGTVVEDGDSVVIHYSTVAWGAASVTESTWTASPKIVPLDGADSTGTTITGAVKDAIVGAPVGSQLLIVAPGDSTLVYVIDVLGIAE</sequence>
<proteinExistence type="predicted"/>
<gene>
    <name evidence="2" type="ORF">Q5716_06520</name>
</gene>
<accession>A0ABT9BLJ3</accession>
<protein>
    <recommendedName>
        <fullName evidence="4">Peptidylprolyl isomerase</fullName>
    </recommendedName>
</protein>
<name>A0ABT9BLJ3_9MICO</name>
<dbReference type="PROSITE" id="PS51257">
    <property type="entry name" value="PROKAR_LIPOPROTEIN"/>
    <property type="match status" value="1"/>
</dbReference>
<keyword evidence="1" id="KW-0732">Signal</keyword>
<evidence type="ECO:0008006" key="4">
    <source>
        <dbReference type="Google" id="ProtNLM"/>
    </source>
</evidence>
<dbReference type="EMBL" id="JAUQUB010000001">
    <property type="protein sequence ID" value="MDO7881880.1"/>
    <property type="molecule type" value="Genomic_DNA"/>
</dbReference>
<reference evidence="2 3" key="1">
    <citation type="submission" date="2023-07" db="EMBL/GenBank/DDBJ databases">
        <title>Protaetiibacter sp. nov WY-16 isolated from soil.</title>
        <authorList>
            <person name="Liu B."/>
            <person name="Wan Y."/>
        </authorList>
    </citation>
    <scope>NUCLEOTIDE SEQUENCE [LARGE SCALE GENOMIC DNA]</scope>
    <source>
        <strain evidence="2 3">WY-16</strain>
    </source>
</reference>
<evidence type="ECO:0000313" key="3">
    <source>
        <dbReference type="Proteomes" id="UP001241072"/>
    </source>
</evidence>
<comment type="caution">
    <text evidence="2">The sequence shown here is derived from an EMBL/GenBank/DDBJ whole genome shotgun (WGS) entry which is preliminary data.</text>
</comment>
<keyword evidence="3" id="KW-1185">Reference proteome</keyword>
<feature type="chain" id="PRO_5045959449" description="Peptidylprolyl isomerase" evidence="1">
    <location>
        <begin position="24"/>
        <end position="301"/>
    </location>
</feature>
<dbReference type="Proteomes" id="UP001241072">
    <property type="component" value="Unassembled WGS sequence"/>
</dbReference>
<dbReference type="SUPFAM" id="SSF54534">
    <property type="entry name" value="FKBP-like"/>
    <property type="match status" value="1"/>
</dbReference>
<feature type="signal peptide" evidence="1">
    <location>
        <begin position="1"/>
        <end position="23"/>
    </location>
</feature>
<organism evidence="2 3">
    <name type="scientific">Antiquaquibacter soli</name>
    <dbReference type="NCBI Taxonomy" id="3064523"/>
    <lineage>
        <taxon>Bacteria</taxon>
        <taxon>Bacillati</taxon>
        <taxon>Actinomycetota</taxon>
        <taxon>Actinomycetes</taxon>
        <taxon>Micrococcales</taxon>
        <taxon>Microbacteriaceae</taxon>
        <taxon>Antiquaquibacter</taxon>
    </lineage>
</organism>
<dbReference type="RefSeq" id="WP_305002273.1">
    <property type="nucleotide sequence ID" value="NZ_JAUQUB010000001.1"/>
</dbReference>
<evidence type="ECO:0000313" key="2">
    <source>
        <dbReference type="EMBL" id="MDO7881880.1"/>
    </source>
</evidence>
<evidence type="ECO:0000256" key="1">
    <source>
        <dbReference type="SAM" id="SignalP"/>
    </source>
</evidence>